<organism evidence="1 2">
    <name type="scientific">Candidatus Cetobacterium colombiensis</name>
    <dbReference type="NCBI Taxonomy" id="3073100"/>
    <lineage>
        <taxon>Bacteria</taxon>
        <taxon>Fusobacteriati</taxon>
        <taxon>Fusobacteriota</taxon>
        <taxon>Fusobacteriia</taxon>
        <taxon>Fusobacteriales</taxon>
        <taxon>Fusobacteriaceae</taxon>
        <taxon>Cetobacterium</taxon>
    </lineage>
</organism>
<evidence type="ECO:0000313" key="1">
    <source>
        <dbReference type="EMBL" id="MDX8335117.1"/>
    </source>
</evidence>
<sequence>MKNKSALIKIITTLVLKKFKENYIKESLRYDGDSFNDSFIKYDNMIVNFGKDINAILFLEKTYGWTPCQAKIKEEILEKISELDFLEEKEIQKIITSLSKDNLPGLSNILKLIKNDIINELNDNLNTSERTILKNLKKIAREFKFQLKSESLYEELKEMIEQLDCCDFQVTSLITLLSKIKQTESLYKASKYVTDIFDDLEEVEDFGALYAFIKKTHLYEKLVLLNIAFCEYDLEFEIPISIDSSIYQKIVTDLSIVKHFIFENLVPENIIYNKTKDRYELYNVTPIGINEDIEINWMELLEGKKNFYHHENLSFSLSYNDIIESGVDINEY</sequence>
<gene>
    <name evidence="1" type="ORF">RFV38_01150</name>
</gene>
<accession>A0ABU4W6G8</accession>
<name>A0ABU4W6G8_9FUSO</name>
<dbReference type="Proteomes" id="UP001279681">
    <property type="component" value="Unassembled WGS sequence"/>
</dbReference>
<protein>
    <submittedName>
        <fullName evidence="1">Uncharacterized protein</fullName>
    </submittedName>
</protein>
<comment type="caution">
    <text evidence="1">The sequence shown here is derived from an EMBL/GenBank/DDBJ whole genome shotgun (WGS) entry which is preliminary data.</text>
</comment>
<reference evidence="2" key="1">
    <citation type="submission" date="2023-07" db="EMBL/GenBank/DDBJ databases">
        <authorList>
            <person name="Colorado M.A."/>
            <person name="Villamil L.M."/>
            <person name="Melo J.F."/>
            <person name="Rodriguez J.A."/>
            <person name="Ruiz R.Y."/>
        </authorList>
    </citation>
    <scope>NUCLEOTIDE SEQUENCE [LARGE SCALE GENOMIC DNA]</scope>
    <source>
        <strain evidence="2">C33</strain>
    </source>
</reference>
<evidence type="ECO:0000313" key="2">
    <source>
        <dbReference type="Proteomes" id="UP001279681"/>
    </source>
</evidence>
<keyword evidence="2" id="KW-1185">Reference proteome</keyword>
<dbReference type="EMBL" id="JAVIKH010000001">
    <property type="protein sequence ID" value="MDX8335117.1"/>
    <property type="molecule type" value="Genomic_DNA"/>
</dbReference>
<dbReference type="RefSeq" id="WP_320312527.1">
    <property type="nucleotide sequence ID" value="NZ_JAVIKH010000001.1"/>
</dbReference>
<proteinExistence type="predicted"/>